<dbReference type="NCBIfam" id="NF033546">
    <property type="entry name" value="transpos_IS21"/>
    <property type="match status" value="1"/>
</dbReference>
<protein>
    <submittedName>
        <fullName evidence="7">IS21 family transposase</fullName>
    </submittedName>
</protein>
<dbReference type="GO" id="GO:0003677">
    <property type="term" value="F:DNA binding"/>
    <property type="evidence" value="ECO:0007669"/>
    <property type="project" value="UniProtKB-KW"/>
</dbReference>
<dbReference type="InterPro" id="IPR009057">
    <property type="entry name" value="Homeodomain-like_sf"/>
</dbReference>
<proteinExistence type="inferred from homology"/>
<dbReference type="GO" id="GO:0032196">
    <property type="term" value="P:transposition"/>
    <property type="evidence" value="ECO:0007669"/>
    <property type="project" value="UniProtKB-KW"/>
</dbReference>
<dbReference type="PROSITE" id="PS50531">
    <property type="entry name" value="HTH_IS21"/>
    <property type="match status" value="1"/>
</dbReference>
<dbReference type="InterPro" id="IPR054353">
    <property type="entry name" value="IstA-like_C"/>
</dbReference>
<dbReference type="Gene3D" id="1.10.10.60">
    <property type="entry name" value="Homeodomain-like"/>
    <property type="match status" value="1"/>
</dbReference>
<dbReference type="PANTHER" id="PTHR35004">
    <property type="entry name" value="TRANSPOSASE RV3428C-RELATED"/>
    <property type="match status" value="1"/>
</dbReference>
<reference evidence="7" key="1">
    <citation type="submission" date="2022-09" db="EMBL/GenBank/DDBJ databases">
        <title>Complete Genomes of Fervidibacillus albus and Fervidibacillus halotolerans isolated from tidal flat sediments.</title>
        <authorList>
            <person name="Kwon K.K."/>
            <person name="Yang S.-H."/>
            <person name="Park M.J."/>
            <person name="Oh H.-M."/>
        </authorList>
    </citation>
    <scope>NUCLEOTIDE SEQUENCE</scope>
    <source>
        <strain evidence="7">MEBiC13594</strain>
    </source>
</reference>
<evidence type="ECO:0000313" key="8">
    <source>
        <dbReference type="Proteomes" id="UP001164726"/>
    </source>
</evidence>
<dbReference type="AlphaFoldDB" id="A0A9E8LZ74"/>
<dbReference type="GO" id="GO:0000150">
    <property type="term" value="F:DNA strand exchange activity"/>
    <property type="evidence" value="ECO:0007669"/>
    <property type="project" value="InterPro"/>
</dbReference>
<dbReference type="SUPFAM" id="SSF46689">
    <property type="entry name" value="Homeodomain-like"/>
    <property type="match status" value="1"/>
</dbReference>
<evidence type="ECO:0000256" key="1">
    <source>
        <dbReference type="ARBA" id="ARBA00009277"/>
    </source>
</evidence>
<dbReference type="Gene3D" id="3.30.420.10">
    <property type="entry name" value="Ribonuclease H-like superfamily/Ribonuclease H"/>
    <property type="match status" value="1"/>
</dbReference>
<dbReference type="InterPro" id="IPR012337">
    <property type="entry name" value="RNaseH-like_sf"/>
</dbReference>
<evidence type="ECO:0000256" key="3">
    <source>
        <dbReference type="ARBA" id="ARBA00023125"/>
    </source>
</evidence>
<dbReference type="SUPFAM" id="SSF53098">
    <property type="entry name" value="Ribonuclease H-like"/>
    <property type="match status" value="1"/>
</dbReference>
<organism evidence="7 8">
    <name type="scientific">Fervidibacillus halotolerans</name>
    <dbReference type="NCBI Taxonomy" id="2980027"/>
    <lineage>
        <taxon>Bacteria</taxon>
        <taxon>Bacillati</taxon>
        <taxon>Bacillota</taxon>
        <taxon>Bacilli</taxon>
        <taxon>Bacillales</taxon>
        <taxon>Bacillaceae</taxon>
        <taxon>Fervidibacillus</taxon>
    </lineage>
</organism>
<dbReference type="PROSITE" id="PS50994">
    <property type="entry name" value="INTEGRASE"/>
    <property type="match status" value="1"/>
</dbReference>
<evidence type="ECO:0000259" key="6">
    <source>
        <dbReference type="PROSITE" id="PS50994"/>
    </source>
</evidence>
<evidence type="ECO:0000256" key="4">
    <source>
        <dbReference type="ARBA" id="ARBA00023172"/>
    </source>
</evidence>
<feature type="domain" description="HTH IS21-type" evidence="5">
    <location>
        <begin position="5"/>
        <end position="70"/>
    </location>
</feature>
<feature type="domain" description="Integrase catalytic" evidence="6">
    <location>
        <begin position="124"/>
        <end position="300"/>
    </location>
</feature>
<sequence>MCKFDMYTKINQLLELGFSKSQTAKKLGISRPTLYKYLSFEPKEMLDWIDSTKTRKKKLDPYKELILNWLKEHPDMTAAQVEDWLKERYPDLNVSESTVRNYVRQLRIMYEIPKENNPREYEAIPDLPMGEQVQVDFGQTVQETPEGKKVKLYFIAFVLSNSRYKYKEWLDRPFTTRDVIRCHENAFEWFEGIPREVVYDQDSLILVSENGGDLILTGEFEAYRRERGLKVRVCRKGDPESKGKIENVVGYIKNNFAKHRIFINIDQWNEAGWDWLNRTANYKIHNTTKKRPVEVFQEEKKYLRPLTKKINISSPYSSITRVVRKDNTIRYKSNRYSVPLGTYNKQKEVYVTESKGYLFIYEKADGPLIAKHKICHEKGKLIQDSQHRRDRSKGIDEFIKHVSSYFSDQEQANVYLNTIRKEKPRYIRDQLQIILRNIKSEDQSFIDQALTECINRGLYCATDFADMIKYLKGLHPSASDEKERSSRKINLLDHHSHFLYETNTQIRDIGEYIAVLEGRQ</sequence>
<gene>
    <name evidence="7" type="primary">istA</name>
    <name evidence="7" type="ORF">OE105_13430</name>
</gene>
<dbReference type="Pfam" id="PF22483">
    <property type="entry name" value="Mu-transpos_C_2"/>
    <property type="match status" value="1"/>
</dbReference>
<dbReference type="InterPro" id="IPR001584">
    <property type="entry name" value="Integrase_cat-core"/>
</dbReference>
<comment type="similarity">
    <text evidence="1">Belongs to the transposase IS21/IS408/IS1162 family.</text>
</comment>
<dbReference type="Pfam" id="PF02796">
    <property type="entry name" value="HTH_7"/>
    <property type="match status" value="1"/>
</dbReference>
<accession>A0A9E8LZ74</accession>
<keyword evidence="8" id="KW-1185">Reference proteome</keyword>
<evidence type="ECO:0000313" key="7">
    <source>
        <dbReference type="EMBL" id="WAA12503.1"/>
    </source>
</evidence>
<dbReference type="Proteomes" id="UP001164726">
    <property type="component" value="Chromosome"/>
</dbReference>
<evidence type="ECO:0000259" key="5">
    <source>
        <dbReference type="PROSITE" id="PS50531"/>
    </source>
</evidence>
<keyword evidence="3" id="KW-0238">DNA-binding</keyword>
<dbReference type="InterPro" id="IPR036397">
    <property type="entry name" value="RNaseH_sf"/>
</dbReference>
<name>A0A9E8LZ74_9BACI</name>
<dbReference type="KEGG" id="fhl:OE105_13430"/>
<evidence type="ECO:0000256" key="2">
    <source>
        <dbReference type="ARBA" id="ARBA00022578"/>
    </source>
</evidence>
<dbReference type="EMBL" id="CP106877">
    <property type="protein sequence ID" value="WAA12503.1"/>
    <property type="molecule type" value="Genomic_DNA"/>
</dbReference>
<keyword evidence="4" id="KW-0233">DNA recombination</keyword>
<dbReference type="PANTHER" id="PTHR35004:SF6">
    <property type="entry name" value="TRANSPOSASE"/>
    <property type="match status" value="1"/>
</dbReference>
<dbReference type="InterPro" id="IPR017894">
    <property type="entry name" value="HTH_IS21_transposase_type"/>
</dbReference>
<keyword evidence="2" id="KW-0815">Transposition</keyword>
<dbReference type="InterPro" id="IPR006120">
    <property type="entry name" value="Resolvase_HTH_dom"/>
</dbReference>
<dbReference type="GO" id="GO:0015074">
    <property type="term" value="P:DNA integration"/>
    <property type="evidence" value="ECO:0007669"/>
    <property type="project" value="InterPro"/>
</dbReference>